<evidence type="ECO:0000256" key="2">
    <source>
        <dbReference type="ARBA" id="ARBA00009150"/>
    </source>
</evidence>
<evidence type="ECO:0000256" key="4">
    <source>
        <dbReference type="ARBA" id="ARBA00022448"/>
    </source>
</evidence>
<evidence type="ECO:0000256" key="1">
    <source>
        <dbReference type="ARBA" id="ARBA00004601"/>
    </source>
</evidence>
<feature type="domain" description="Vacuolar protein sorting-associated protein 54 C-terminal" evidence="9">
    <location>
        <begin position="756"/>
        <end position="886"/>
    </location>
</feature>
<evidence type="ECO:0000256" key="6">
    <source>
        <dbReference type="ARBA" id="ARBA00023034"/>
    </source>
</evidence>
<evidence type="ECO:0000256" key="8">
    <source>
        <dbReference type="SAM" id="MobiDB-lite"/>
    </source>
</evidence>
<dbReference type="EMBL" id="MCOG01000092">
    <property type="protein sequence ID" value="ORY52775.1"/>
    <property type="molecule type" value="Genomic_DNA"/>
</dbReference>
<dbReference type="GO" id="GO:0042147">
    <property type="term" value="P:retrograde transport, endosome to Golgi"/>
    <property type="evidence" value="ECO:0007669"/>
    <property type="project" value="InterPro"/>
</dbReference>
<evidence type="ECO:0000256" key="3">
    <source>
        <dbReference type="ARBA" id="ARBA00017665"/>
    </source>
</evidence>
<feature type="region of interest" description="Disordered" evidence="8">
    <location>
        <begin position="1026"/>
        <end position="1058"/>
    </location>
</feature>
<protein>
    <recommendedName>
        <fullName evidence="3">Vacuolar protein sorting-associated protein 54</fullName>
    </recommendedName>
</protein>
<comment type="similarity">
    <text evidence="2">Belongs to the VPS54 family.</text>
</comment>
<evidence type="ECO:0000259" key="10">
    <source>
        <dbReference type="Pfam" id="PF10475"/>
    </source>
</evidence>
<sequence length="1221" mass="140646">MDLFLSIAEEEKEWTINDIGKNSISEIHNNPNDPNKLLNSQKQINYDLSALPSTSIRKVKKIEFQKYTKSIENEYETYIDNTYKRNEIEIENSLVKRKSNERNDIDSSISNQLNSTIPDIFFEKDFNLENPIIFDKVCENVNITSDVITDMSTNNNLQEKLSNYLDAVEINLMLEISKKRDSFFSALSSLKTLYKEIEDCVDQIQTLKVKLKDVLKCETQKGLEVVCMKRKRVNLENLYNGIRLLSEIWQTQPTIQILLGQNDYIGALGLIEETNNAMKGYNYQSSNYNPNNKSNNERNNNFAINSPSSLRSPISILSSNTYANSNNTFPLDLRGVKGLKNINGQLMEMSKAIEMMMQNEFVQILMEDIFNMGRYESESTSEKLKNNDREYSNESLISDPDDKPLIIFKTLIKNNIDVIPDTKELIVTEEMLYTKLTPIIFGLLRTNKFLRAFTSFKSEIQTKLTDVIKTKFSSLYEIPPSIAVKIKSESLTEENMALNKIKNLQFQEYYDLLENYYLYIISLLRRTFIIKCLINDIIDQAEKKNIAIGMINEENSTIITNNNNNKNNSLYINTDRSLLENKYKSNNKSMFDYNRIKKEFLTLIHQIYDIYYHESSKLLITRAEKNSQLSSINFQRLYKINTEFITVCENITKRSFLTLKSNLLSQAKIYISTFHNKKIRKIVNDIETDQWIPAEIKENNQDIVNRITHKEWGSIAELNTFDSLSSLSSSQNSSSENIDKTNNKRPINRTLYIEKKKYIVVACTVSFINALSEYITCAEVIPILIIDVINSIYSLLQVFNSKVCQIIIGGGAVTSGGLKYIAAKHLALASRSLGAVKALIPHIKNFLQSKLLTKQLILLNDLDRYSKDYDNHQREIYDKLISIMNGKLESHCKSLQAMDWEQPEIPTKPNVYMLLMVKDLTSLYRLLSKIIPIEILQDIMKEVLTSYTNRLEKELGTIEIYSSNAKNRLLIDFQYYIQKLSILDGVNGPGNKLEVVVNNIAIKEKKPTIEQKTIVNEYIRQSFDSGSRRSSIYDDNSSNGHSYTNLPQISTKNEDSQIENEKLISSPLNIGENTENNNTESENHSVVNLSQDKLNLENNNEIISVRNENNGQINNKYNNSLNQSVSINNDKEERSTCSTYHIATENINIHHSYNNNNSSNEITTTLNTLELEENSNPNKKYNGDSDSNNSFSPEYRNNDIIENSLYNRKNSYTEEKKLRDN</sequence>
<keyword evidence="7" id="KW-0175">Coiled coil</keyword>
<comment type="caution">
    <text evidence="11">The sequence shown here is derived from an EMBL/GenBank/DDBJ whole genome shotgun (WGS) entry which is preliminary data.</text>
</comment>
<organism evidence="11 12">
    <name type="scientific">Neocallimastix californiae</name>
    <dbReference type="NCBI Taxonomy" id="1754190"/>
    <lineage>
        <taxon>Eukaryota</taxon>
        <taxon>Fungi</taxon>
        <taxon>Fungi incertae sedis</taxon>
        <taxon>Chytridiomycota</taxon>
        <taxon>Chytridiomycota incertae sedis</taxon>
        <taxon>Neocallimastigomycetes</taxon>
        <taxon>Neocallimastigales</taxon>
        <taxon>Neocallimastigaceae</taxon>
        <taxon>Neocallimastix</taxon>
    </lineage>
</organism>
<dbReference type="AlphaFoldDB" id="A0A1Y2D2I2"/>
<proteinExistence type="inferred from homology"/>
<keyword evidence="12" id="KW-1185">Reference proteome</keyword>
<dbReference type="Proteomes" id="UP000193920">
    <property type="component" value="Unassembled WGS sequence"/>
</dbReference>
<evidence type="ECO:0000256" key="5">
    <source>
        <dbReference type="ARBA" id="ARBA00022927"/>
    </source>
</evidence>
<dbReference type="GO" id="GO:0006896">
    <property type="term" value="P:Golgi to vacuole transport"/>
    <property type="evidence" value="ECO:0007669"/>
    <property type="project" value="TreeGrafter"/>
</dbReference>
<keyword evidence="4" id="KW-0813">Transport</keyword>
<evidence type="ECO:0000259" key="9">
    <source>
        <dbReference type="Pfam" id="PF07928"/>
    </source>
</evidence>
<comment type="subcellular location">
    <subcellularLocation>
        <location evidence="1">Golgi apparatus</location>
        <location evidence="1">trans-Golgi network</location>
    </subcellularLocation>
</comment>
<feature type="compositionally biased region" description="Polar residues" evidence="8">
    <location>
        <begin position="1026"/>
        <end position="1051"/>
    </location>
</feature>
<gene>
    <name evidence="11" type="ORF">LY90DRAFT_286765</name>
</gene>
<dbReference type="GO" id="GO:0015031">
    <property type="term" value="P:protein transport"/>
    <property type="evidence" value="ECO:0007669"/>
    <property type="project" value="UniProtKB-KW"/>
</dbReference>
<dbReference type="GO" id="GO:0019905">
    <property type="term" value="F:syntaxin binding"/>
    <property type="evidence" value="ECO:0007669"/>
    <property type="project" value="TreeGrafter"/>
</dbReference>
<dbReference type="InterPro" id="IPR019515">
    <property type="entry name" value="VPS54_N"/>
</dbReference>
<accession>A0A1Y2D2I2</accession>
<dbReference type="Gene3D" id="1.20.1280.130">
    <property type="match status" value="1"/>
</dbReference>
<dbReference type="OrthoDB" id="10259024at2759"/>
<dbReference type="Pfam" id="PF10475">
    <property type="entry name" value="Vps54_N"/>
    <property type="match status" value="1"/>
</dbReference>
<dbReference type="STRING" id="1754190.A0A1Y2D2I2"/>
<reference evidence="11 12" key="1">
    <citation type="submission" date="2016-08" db="EMBL/GenBank/DDBJ databases">
        <title>A Parts List for Fungal Cellulosomes Revealed by Comparative Genomics.</title>
        <authorList>
            <consortium name="DOE Joint Genome Institute"/>
            <person name="Haitjema C.H."/>
            <person name="Gilmore S.P."/>
            <person name="Henske J.K."/>
            <person name="Solomon K.V."/>
            <person name="De Groot R."/>
            <person name="Kuo A."/>
            <person name="Mondo S.J."/>
            <person name="Salamov A.A."/>
            <person name="Labutti K."/>
            <person name="Zhao Z."/>
            <person name="Chiniquy J."/>
            <person name="Barry K."/>
            <person name="Brewer H.M."/>
            <person name="Purvine S.O."/>
            <person name="Wright A.T."/>
            <person name="Boxma B."/>
            <person name="Van Alen T."/>
            <person name="Hackstein J.H."/>
            <person name="Baker S.E."/>
            <person name="Grigoriev I.V."/>
            <person name="O'Malley M.A."/>
        </authorList>
    </citation>
    <scope>NUCLEOTIDE SEQUENCE [LARGE SCALE GENOMIC DNA]</scope>
    <source>
        <strain evidence="11 12">G1</strain>
    </source>
</reference>
<dbReference type="InterPro" id="IPR012501">
    <property type="entry name" value="Vps54_C"/>
</dbReference>
<dbReference type="PANTHER" id="PTHR12965">
    <property type="entry name" value="VACUOLAR PROTEIN SORTING 54"/>
    <property type="match status" value="1"/>
</dbReference>
<dbReference type="GO" id="GO:0005829">
    <property type="term" value="C:cytosol"/>
    <property type="evidence" value="ECO:0007669"/>
    <property type="project" value="GOC"/>
</dbReference>
<feature type="region of interest" description="Disordered" evidence="8">
    <location>
        <begin position="1174"/>
        <end position="1196"/>
    </location>
</feature>
<keyword evidence="5" id="KW-0653">Protein transport</keyword>
<dbReference type="PANTHER" id="PTHR12965:SF0">
    <property type="entry name" value="VACUOLAR PROTEIN SORTING-ASSOCIATED PROTEIN 54"/>
    <property type="match status" value="1"/>
</dbReference>
<name>A0A1Y2D2I2_9FUNG</name>
<evidence type="ECO:0000313" key="11">
    <source>
        <dbReference type="EMBL" id="ORY52775.1"/>
    </source>
</evidence>
<dbReference type="Pfam" id="PF07928">
    <property type="entry name" value="Vps54"/>
    <property type="match status" value="1"/>
</dbReference>
<keyword evidence="6" id="KW-0333">Golgi apparatus</keyword>
<dbReference type="Gene3D" id="6.10.250.860">
    <property type="match status" value="1"/>
</dbReference>
<dbReference type="GO" id="GO:0000938">
    <property type="term" value="C:GARP complex"/>
    <property type="evidence" value="ECO:0007669"/>
    <property type="project" value="InterPro"/>
</dbReference>
<dbReference type="InterPro" id="IPR039745">
    <property type="entry name" value="Vps54"/>
</dbReference>
<feature type="domain" description="Vacuolar protein sorting-associated protein 54 N-terminal" evidence="10">
    <location>
        <begin position="117"/>
        <end position="282"/>
    </location>
</feature>
<evidence type="ECO:0000313" key="12">
    <source>
        <dbReference type="Proteomes" id="UP000193920"/>
    </source>
</evidence>
<evidence type="ECO:0000256" key="7">
    <source>
        <dbReference type="ARBA" id="ARBA00023054"/>
    </source>
</evidence>